<proteinExistence type="predicted"/>
<evidence type="ECO:0000259" key="1">
    <source>
        <dbReference type="Pfam" id="PF14213"/>
    </source>
</evidence>
<dbReference type="STRING" id="935223.SAMN04488131_11369"/>
<sequence>MKIKDTLIIAVEFKDNPGARDREDGPNSGQEFLEDVFLTRFNKAVEENYIILIDLDGVWGYPSSFVSGSFGKLSMERGSEILLKHLQFKSDKNPIRIDKVLNEIKNPTPKK</sequence>
<dbReference type="AlphaFoldDB" id="A0A1I2HAT7"/>
<dbReference type="InterPro" id="IPR025474">
    <property type="entry name" value="DUF4325"/>
</dbReference>
<accession>A0A1I2HAT7</accession>
<dbReference type="Proteomes" id="UP000198596">
    <property type="component" value="Unassembled WGS sequence"/>
</dbReference>
<gene>
    <name evidence="2" type="ORF">SAMN04488131_11369</name>
</gene>
<protein>
    <recommendedName>
        <fullName evidence="1">DUF4325 domain-containing protein</fullName>
    </recommendedName>
</protein>
<organism evidence="2 3">
    <name type="scientific">Flavobacterium xueshanense</name>
    <dbReference type="NCBI Taxonomy" id="935223"/>
    <lineage>
        <taxon>Bacteria</taxon>
        <taxon>Pseudomonadati</taxon>
        <taxon>Bacteroidota</taxon>
        <taxon>Flavobacteriia</taxon>
        <taxon>Flavobacteriales</taxon>
        <taxon>Flavobacteriaceae</taxon>
        <taxon>Flavobacterium</taxon>
    </lineage>
</organism>
<dbReference type="EMBL" id="FONQ01000013">
    <property type="protein sequence ID" value="SFF27304.1"/>
    <property type="molecule type" value="Genomic_DNA"/>
</dbReference>
<dbReference type="OrthoDB" id="1551124at2"/>
<name>A0A1I2HAT7_9FLAO</name>
<reference evidence="3" key="1">
    <citation type="submission" date="2016-10" db="EMBL/GenBank/DDBJ databases">
        <authorList>
            <person name="Varghese N."/>
            <person name="Submissions S."/>
        </authorList>
    </citation>
    <scope>NUCLEOTIDE SEQUENCE [LARGE SCALE GENOMIC DNA]</scope>
    <source>
        <strain evidence="3">CGMCC 1.9227</strain>
    </source>
</reference>
<evidence type="ECO:0000313" key="2">
    <source>
        <dbReference type="EMBL" id="SFF27304.1"/>
    </source>
</evidence>
<dbReference type="Pfam" id="PF14213">
    <property type="entry name" value="DUF4325"/>
    <property type="match status" value="1"/>
</dbReference>
<keyword evidence="3" id="KW-1185">Reference proteome</keyword>
<feature type="domain" description="DUF4325" evidence="1">
    <location>
        <begin position="37"/>
        <end position="95"/>
    </location>
</feature>
<dbReference type="RefSeq" id="WP_091206869.1">
    <property type="nucleotide sequence ID" value="NZ_FONQ01000013.1"/>
</dbReference>
<evidence type="ECO:0000313" key="3">
    <source>
        <dbReference type="Proteomes" id="UP000198596"/>
    </source>
</evidence>